<dbReference type="EMBL" id="CP009498">
    <property type="protein sequence ID" value="AKL98687.1"/>
    <property type="molecule type" value="Genomic_DNA"/>
</dbReference>
<dbReference type="Gene3D" id="3.30.420.100">
    <property type="match status" value="1"/>
</dbReference>
<dbReference type="Proteomes" id="UP000035337">
    <property type="component" value="Chromosome"/>
</dbReference>
<reference evidence="8 9" key="1">
    <citation type="submission" date="2014-09" db="EMBL/GenBank/DDBJ databases">
        <title>Complete genome sequence of Endomicrobium proavitum.</title>
        <authorList>
            <person name="Zheng H."/>
        </authorList>
    </citation>
    <scope>NUCLEOTIDE SEQUENCE [LARGE SCALE GENOMIC DNA]</scope>
    <source>
        <strain evidence="8 9">Rsa215</strain>
    </source>
</reference>
<dbReference type="GO" id="GO:0022625">
    <property type="term" value="C:cytosolic large ribosomal subunit"/>
    <property type="evidence" value="ECO:0007669"/>
    <property type="project" value="TreeGrafter"/>
</dbReference>
<comment type="subunit">
    <text evidence="7">Part of the 50S ribosomal subunit; part of the 5S rRNA/L5/L18/L25 subcomplex. Contacts the 5S and 23S rRNAs.</text>
</comment>
<comment type="similarity">
    <text evidence="1 7">Belongs to the universal ribosomal protein uL18 family.</text>
</comment>
<dbReference type="PANTHER" id="PTHR12899:SF3">
    <property type="entry name" value="LARGE RIBOSOMAL SUBUNIT PROTEIN UL18M"/>
    <property type="match status" value="1"/>
</dbReference>
<keyword evidence="3 7" id="KW-0694">RNA-binding</keyword>
<dbReference type="SUPFAM" id="SSF53137">
    <property type="entry name" value="Translational machinery components"/>
    <property type="match status" value="1"/>
</dbReference>
<dbReference type="Pfam" id="PF00861">
    <property type="entry name" value="Ribosomal_L18p"/>
    <property type="match status" value="1"/>
</dbReference>
<evidence type="ECO:0000256" key="2">
    <source>
        <dbReference type="ARBA" id="ARBA00022730"/>
    </source>
</evidence>
<sequence>MKDSKKRFDYRVKRVRNKIDGTTERPRLAIHRGHKHIYAQIIDDAKGVTLASASTLAPELKGKLKVTDTIAAAKAVGELIAQKASEKGVKKVVFDRRGYEYTGKVKVLADAAREKGLEF</sequence>
<dbReference type="InterPro" id="IPR005484">
    <property type="entry name" value="Ribosomal_uL18_bac/plant/anim"/>
</dbReference>
<dbReference type="PANTHER" id="PTHR12899">
    <property type="entry name" value="39S RIBOSOMAL PROTEIN L18, MITOCHONDRIAL"/>
    <property type="match status" value="1"/>
</dbReference>
<evidence type="ECO:0000256" key="6">
    <source>
        <dbReference type="ARBA" id="ARBA00035197"/>
    </source>
</evidence>
<evidence type="ECO:0000313" key="8">
    <source>
        <dbReference type="EMBL" id="AKL98687.1"/>
    </source>
</evidence>
<comment type="function">
    <text evidence="7">This is one of the proteins that bind and probably mediate the attachment of the 5S RNA into the large ribosomal subunit, where it forms part of the central protuberance.</text>
</comment>
<dbReference type="HAMAP" id="MF_01337_B">
    <property type="entry name" value="Ribosomal_uL18_B"/>
    <property type="match status" value="1"/>
</dbReference>
<dbReference type="GO" id="GO:0003735">
    <property type="term" value="F:structural constituent of ribosome"/>
    <property type="evidence" value="ECO:0007669"/>
    <property type="project" value="InterPro"/>
</dbReference>
<dbReference type="AlphaFoldDB" id="A0A0G3WLE5"/>
<name>A0A0G3WLE5_9BACT</name>
<keyword evidence="4 7" id="KW-0689">Ribosomal protein</keyword>
<dbReference type="STRING" id="1408281.Epro_1311"/>
<evidence type="ECO:0000256" key="4">
    <source>
        <dbReference type="ARBA" id="ARBA00022980"/>
    </source>
</evidence>
<dbReference type="KEGG" id="epo:Epro_1311"/>
<dbReference type="InterPro" id="IPR004389">
    <property type="entry name" value="Ribosomal_uL18_bac-type"/>
</dbReference>
<proteinExistence type="inferred from homology"/>
<evidence type="ECO:0000256" key="5">
    <source>
        <dbReference type="ARBA" id="ARBA00023274"/>
    </source>
</evidence>
<keyword evidence="5 7" id="KW-0687">Ribonucleoprotein</keyword>
<dbReference type="PATRIC" id="fig|1408281.3.peg.1354"/>
<dbReference type="CDD" id="cd00432">
    <property type="entry name" value="Ribosomal_L18_L5e"/>
    <property type="match status" value="1"/>
</dbReference>
<dbReference type="RefSeq" id="WP_052571460.1">
    <property type="nucleotide sequence ID" value="NZ_CP009498.1"/>
</dbReference>
<keyword evidence="9" id="KW-1185">Reference proteome</keyword>
<gene>
    <name evidence="7 8" type="primary">rplR</name>
    <name evidence="8" type="ORF">Epro_1311</name>
</gene>
<dbReference type="NCBIfam" id="TIGR00060">
    <property type="entry name" value="L18_bact"/>
    <property type="match status" value="1"/>
</dbReference>
<evidence type="ECO:0000256" key="3">
    <source>
        <dbReference type="ARBA" id="ARBA00022884"/>
    </source>
</evidence>
<evidence type="ECO:0000256" key="1">
    <source>
        <dbReference type="ARBA" id="ARBA00007116"/>
    </source>
</evidence>
<dbReference type="FunFam" id="3.30.420.100:FF:000001">
    <property type="entry name" value="50S ribosomal protein L18"/>
    <property type="match status" value="1"/>
</dbReference>
<evidence type="ECO:0000313" key="9">
    <source>
        <dbReference type="Proteomes" id="UP000035337"/>
    </source>
</evidence>
<keyword evidence="2 7" id="KW-0699">rRNA-binding</keyword>
<evidence type="ECO:0000256" key="7">
    <source>
        <dbReference type="HAMAP-Rule" id="MF_01337"/>
    </source>
</evidence>
<organism evidence="8 9">
    <name type="scientific">Endomicrobium proavitum</name>
    <dbReference type="NCBI Taxonomy" id="1408281"/>
    <lineage>
        <taxon>Bacteria</taxon>
        <taxon>Pseudomonadati</taxon>
        <taxon>Elusimicrobiota</taxon>
        <taxon>Endomicrobiia</taxon>
        <taxon>Endomicrobiales</taxon>
        <taxon>Endomicrobiaceae</taxon>
        <taxon>Endomicrobium</taxon>
    </lineage>
</organism>
<dbReference type="GO" id="GO:0006412">
    <property type="term" value="P:translation"/>
    <property type="evidence" value="ECO:0007669"/>
    <property type="project" value="UniProtKB-UniRule"/>
</dbReference>
<protein>
    <recommendedName>
        <fullName evidence="6 7">Large ribosomal subunit protein uL18</fullName>
    </recommendedName>
</protein>
<dbReference type="OrthoDB" id="9810939at2"/>
<dbReference type="InterPro" id="IPR057268">
    <property type="entry name" value="Ribosomal_L18"/>
</dbReference>
<accession>A0A0G3WLE5</accession>
<dbReference type="GO" id="GO:0008097">
    <property type="term" value="F:5S rRNA binding"/>
    <property type="evidence" value="ECO:0007669"/>
    <property type="project" value="TreeGrafter"/>
</dbReference>